<dbReference type="PROSITE" id="PS50929">
    <property type="entry name" value="ABC_TM1F"/>
    <property type="match status" value="1"/>
</dbReference>
<name>A0ABY7JCU0_STRNI</name>
<dbReference type="Gene3D" id="3.40.50.300">
    <property type="entry name" value="P-loop containing nucleotide triphosphate hydrolases"/>
    <property type="match status" value="1"/>
</dbReference>
<evidence type="ECO:0000256" key="8">
    <source>
        <dbReference type="SAM" id="Phobius"/>
    </source>
</evidence>
<keyword evidence="4 11" id="KW-0067">ATP-binding</keyword>
<dbReference type="InterPro" id="IPR017871">
    <property type="entry name" value="ABC_transporter-like_CS"/>
</dbReference>
<feature type="transmembrane region" description="Helical" evidence="8">
    <location>
        <begin position="49"/>
        <end position="71"/>
    </location>
</feature>
<evidence type="ECO:0000256" key="3">
    <source>
        <dbReference type="ARBA" id="ARBA00022741"/>
    </source>
</evidence>
<dbReference type="InterPro" id="IPR011527">
    <property type="entry name" value="ABC1_TM_dom"/>
</dbReference>
<evidence type="ECO:0000256" key="2">
    <source>
        <dbReference type="ARBA" id="ARBA00022692"/>
    </source>
</evidence>
<dbReference type="CDD" id="cd18551">
    <property type="entry name" value="ABC_6TM_LmrA_like"/>
    <property type="match status" value="1"/>
</dbReference>
<feature type="compositionally biased region" description="Acidic residues" evidence="7">
    <location>
        <begin position="14"/>
        <end position="29"/>
    </location>
</feature>
<evidence type="ECO:0000256" key="4">
    <source>
        <dbReference type="ARBA" id="ARBA00022840"/>
    </source>
</evidence>
<keyword evidence="12" id="KW-1185">Reference proteome</keyword>
<keyword evidence="5 8" id="KW-1133">Transmembrane helix</keyword>
<feature type="domain" description="ABC transmembrane type-1" evidence="10">
    <location>
        <begin position="51"/>
        <end position="330"/>
    </location>
</feature>
<feature type="transmembrane region" description="Helical" evidence="8">
    <location>
        <begin position="304"/>
        <end position="322"/>
    </location>
</feature>
<dbReference type="InterPro" id="IPR027417">
    <property type="entry name" value="P-loop_NTPase"/>
</dbReference>
<protein>
    <submittedName>
        <fullName evidence="11">ABC transporter ATP-binding protein/permease</fullName>
    </submittedName>
</protein>
<dbReference type="SUPFAM" id="SSF52540">
    <property type="entry name" value="P-loop containing nucleoside triphosphate hydrolases"/>
    <property type="match status" value="1"/>
</dbReference>
<dbReference type="Proteomes" id="UP001210169">
    <property type="component" value="Chromosome"/>
</dbReference>
<evidence type="ECO:0000259" key="10">
    <source>
        <dbReference type="PROSITE" id="PS50929"/>
    </source>
</evidence>
<dbReference type="Pfam" id="PF00005">
    <property type="entry name" value="ABC_tran"/>
    <property type="match status" value="1"/>
</dbReference>
<evidence type="ECO:0000256" key="6">
    <source>
        <dbReference type="ARBA" id="ARBA00023136"/>
    </source>
</evidence>
<dbReference type="GeneID" id="301335628"/>
<evidence type="ECO:0000256" key="7">
    <source>
        <dbReference type="SAM" id="MobiDB-lite"/>
    </source>
</evidence>
<reference evidence="11 12" key="1">
    <citation type="submission" date="2022-12" db="EMBL/GenBank/DDBJ databases">
        <authorList>
            <person name="Ruckert C."/>
            <person name="Busche T."/>
            <person name="Kalinowski J."/>
            <person name="Wittmann C."/>
        </authorList>
    </citation>
    <scope>NUCLEOTIDE SEQUENCE [LARGE SCALE GENOMIC DNA]</scope>
    <source>
        <strain evidence="11 12">DSM 40276</strain>
    </source>
</reference>
<dbReference type="SMART" id="SM00382">
    <property type="entry name" value="AAA"/>
    <property type="match status" value="1"/>
</dbReference>
<dbReference type="GO" id="GO:0005524">
    <property type="term" value="F:ATP binding"/>
    <property type="evidence" value="ECO:0007669"/>
    <property type="project" value="UniProtKB-KW"/>
</dbReference>
<sequence length="608" mass="65239">MFTSLRPARRSDALDSDDALDTEPADEPEEPLRVGLRDLLRVTRGHRRAIAVALVFSLIAAGLGLAQPMLATKTIQEFSGGRPYLTLAVLLGVLFVVEAVVAGVASYSLERSSEGLVLGLRLRIIDKLLRLPMRRYESQRLGDSLSRTTSDTTMLRDSLAYDLSEVVVGLFVVVGGVAMMVWLDAALFLIVLAIVGVIGGLTLLLLAGIRKAVEDAQDSLGGMSADLERALSAIRTVRVMRAEDRERERIGQLARQAYQQNLQAAKRDAVIGPMMTLAMHGSMMVVLVIGGIRVASGEGSLADLVGFLLYITYISAPIANMFDVMATVQRGLAALQRIEEVTQLPGEADSTPATAPATAPAAGPAAVPTAEGTTPAVEFRDVTFSYDADRPALRQVSFTAPRHTHVALVGPSGAGKSTLFALLARFYDADEGQILLDGIDITRQMSIDECRSKMSLVEQTAPVMHGTLRDNITYACPEATDEQIQRVVELASLNGLVRRLPEGLDTAVGEHGDMLSGGERQRIAIARALLPQPSLLLLDEPTSQLDAANEEALTRAIAQISRECTLLVIAHRASTIRAADTVIALDNGRVTDTGTPEEITARRAFAFD</sequence>
<comment type="subcellular location">
    <subcellularLocation>
        <location evidence="1">Cell membrane</location>
        <topology evidence="1">Multi-pass membrane protein</topology>
    </subcellularLocation>
</comment>
<dbReference type="PROSITE" id="PS00211">
    <property type="entry name" value="ABC_TRANSPORTER_1"/>
    <property type="match status" value="1"/>
</dbReference>
<dbReference type="PROSITE" id="PS50893">
    <property type="entry name" value="ABC_TRANSPORTER_2"/>
    <property type="match status" value="1"/>
</dbReference>
<keyword evidence="2 8" id="KW-0812">Transmembrane</keyword>
<dbReference type="Gene3D" id="1.20.1560.10">
    <property type="entry name" value="ABC transporter type 1, transmembrane domain"/>
    <property type="match status" value="1"/>
</dbReference>
<evidence type="ECO:0000256" key="5">
    <source>
        <dbReference type="ARBA" id="ARBA00022989"/>
    </source>
</evidence>
<dbReference type="InterPro" id="IPR036640">
    <property type="entry name" value="ABC1_TM_sf"/>
</dbReference>
<feature type="transmembrane region" description="Helical" evidence="8">
    <location>
        <begin position="83"/>
        <end position="105"/>
    </location>
</feature>
<keyword evidence="6 8" id="KW-0472">Membrane</keyword>
<evidence type="ECO:0000313" key="12">
    <source>
        <dbReference type="Proteomes" id="UP001210169"/>
    </source>
</evidence>
<feature type="compositionally biased region" description="Low complexity" evidence="7">
    <location>
        <begin position="351"/>
        <end position="372"/>
    </location>
</feature>
<dbReference type="EMBL" id="CP114203">
    <property type="protein sequence ID" value="WAU07837.1"/>
    <property type="molecule type" value="Genomic_DNA"/>
</dbReference>
<feature type="domain" description="ABC transporter" evidence="9">
    <location>
        <begin position="377"/>
        <end position="606"/>
    </location>
</feature>
<feature type="region of interest" description="Disordered" evidence="7">
    <location>
        <begin position="1"/>
        <end position="29"/>
    </location>
</feature>
<evidence type="ECO:0000256" key="1">
    <source>
        <dbReference type="ARBA" id="ARBA00004651"/>
    </source>
</evidence>
<organism evidence="11 12">
    <name type="scientific">Streptomyces nigrescens</name>
    <dbReference type="NCBI Taxonomy" id="1920"/>
    <lineage>
        <taxon>Bacteria</taxon>
        <taxon>Bacillati</taxon>
        <taxon>Actinomycetota</taxon>
        <taxon>Actinomycetes</taxon>
        <taxon>Kitasatosporales</taxon>
        <taxon>Streptomycetaceae</taxon>
        <taxon>Streptomyces</taxon>
    </lineage>
</organism>
<evidence type="ECO:0000259" key="9">
    <source>
        <dbReference type="PROSITE" id="PS50893"/>
    </source>
</evidence>
<feature type="region of interest" description="Disordered" evidence="7">
    <location>
        <begin position="344"/>
        <end position="372"/>
    </location>
</feature>
<keyword evidence="3" id="KW-0547">Nucleotide-binding</keyword>
<dbReference type="PANTHER" id="PTHR43394:SF1">
    <property type="entry name" value="ATP-BINDING CASSETTE SUB-FAMILY B MEMBER 10, MITOCHONDRIAL"/>
    <property type="match status" value="1"/>
</dbReference>
<dbReference type="SUPFAM" id="SSF90123">
    <property type="entry name" value="ABC transporter transmembrane region"/>
    <property type="match status" value="1"/>
</dbReference>
<feature type="transmembrane region" description="Helical" evidence="8">
    <location>
        <begin position="163"/>
        <end position="182"/>
    </location>
</feature>
<dbReference type="InterPro" id="IPR039421">
    <property type="entry name" value="Type_1_exporter"/>
</dbReference>
<accession>A0ABY7JCU0</accession>
<gene>
    <name evidence="11" type="ORF">STRNI_006480</name>
</gene>
<dbReference type="Pfam" id="PF00664">
    <property type="entry name" value="ABC_membrane"/>
    <property type="match status" value="1"/>
</dbReference>
<dbReference type="RefSeq" id="WP_277412498.1">
    <property type="nucleotide sequence ID" value="NZ_CP114203.1"/>
</dbReference>
<evidence type="ECO:0000313" key="11">
    <source>
        <dbReference type="EMBL" id="WAU07837.1"/>
    </source>
</evidence>
<feature type="transmembrane region" description="Helical" evidence="8">
    <location>
        <begin position="188"/>
        <end position="209"/>
    </location>
</feature>
<dbReference type="InterPro" id="IPR003439">
    <property type="entry name" value="ABC_transporter-like_ATP-bd"/>
</dbReference>
<dbReference type="PANTHER" id="PTHR43394">
    <property type="entry name" value="ATP-DEPENDENT PERMEASE MDL1, MITOCHONDRIAL"/>
    <property type="match status" value="1"/>
</dbReference>
<proteinExistence type="predicted"/>
<feature type="transmembrane region" description="Helical" evidence="8">
    <location>
        <begin position="269"/>
        <end position="292"/>
    </location>
</feature>
<dbReference type="InterPro" id="IPR003593">
    <property type="entry name" value="AAA+_ATPase"/>
</dbReference>